<organism evidence="6 8">
    <name type="scientific">Sphingosinicella microcystinivorans</name>
    <dbReference type="NCBI Taxonomy" id="335406"/>
    <lineage>
        <taxon>Bacteria</taxon>
        <taxon>Pseudomonadati</taxon>
        <taxon>Pseudomonadota</taxon>
        <taxon>Alphaproteobacteria</taxon>
        <taxon>Sphingomonadales</taxon>
        <taxon>Sphingosinicellaceae</taxon>
        <taxon>Sphingosinicella</taxon>
    </lineage>
</organism>
<evidence type="ECO:0000313" key="6">
    <source>
        <dbReference type="EMBL" id="BBE33114.1"/>
    </source>
</evidence>
<evidence type="ECO:0000256" key="3">
    <source>
        <dbReference type="PIRSR" id="PIRSR603782-1"/>
    </source>
</evidence>
<dbReference type="Gene3D" id="3.40.30.10">
    <property type="entry name" value="Glutaredoxin"/>
    <property type="match status" value="1"/>
</dbReference>
<dbReference type="Pfam" id="PF02630">
    <property type="entry name" value="SCO1-SenC"/>
    <property type="match status" value="1"/>
</dbReference>
<keyword evidence="9" id="KW-1185">Reference proteome</keyword>
<dbReference type="PROSITE" id="PS51318">
    <property type="entry name" value="TAT"/>
    <property type="match status" value="1"/>
</dbReference>
<feature type="disulfide bond" description="Redox-active" evidence="4">
    <location>
        <begin position="82"/>
        <end position="86"/>
    </location>
</feature>
<gene>
    <name evidence="7" type="ORF">DFR51_3511</name>
    <name evidence="6" type="ORF">SmB9_07720</name>
</gene>
<keyword evidence="4" id="KW-1015">Disulfide bond</keyword>
<dbReference type="EMBL" id="RBWX01000011">
    <property type="protein sequence ID" value="RKS85591.1"/>
    <property type="molecule type" value="Genomic_DNA"/>
</dbReference>
<dbReference type="PANTHER" id="PTHR12151:SF25">
    <property type="entry name" value="LINALOOL DEHYDRATASE_ISOMERASE DOMAIN-CONTAINING PROTEIN"/>
    <property type="match status" value="1"/>
</dbReference>
<reference evidence="7 9" key="2">
    <citation type="submission" date="2018-10" db="EMBL/GenBank/DDBJ databases">
        <title>Genomic Encyclopedia of Type Strains, Phase IV (KMG-IV): sequencing the most valuable type-strain genomes for metagenomic binning, comparative biology and taxonomic classification.</title>
        <authorList>
            <person name="Goeker M."/>
        </authorList>
    </citation>
    <scope>NUCLEOTIDE SEQUENCE [LARGE SCALE GENOMIC DNA]</scope>
    <source>
        <strain evidence="7 9">DSM 19791</strain>
    </source>
</reference>
<evidence type="ECO:0000313" key="7">
    <source>
        <dbReference type="EMBL" id="RKS85591.1"/>
    </source>
</evidence>
<dbReference type="Proteomes" id="UP000276029">
    <property type="component" value="Unassembled WGS sequence"/>
</dbReference>
<dbReference type="FunFam" id="3.40.30.10:FF:000013">
    <property type="entry name" value="Blast:Protein SCO1 homolog, mitochondrial"/>
    <property type="match status" value="1"/>
</dbReference>
<dbReference type="EMBL" id="AP018711">
    <property type="protein sequence ID" value="BBE33114.1"/>
    <property type="molecule type" value="Genomic_DNA"/>
</dbReference>
<dbReference type="PANTHER" id="PTHR12151">
    <property type="entry name" value="ELECTRON TRANSPORT PROTIN SCO1/SENC FAMILY MEMBER"/>
    <property type="match status" value="1"/>
</dbReference>
<evidence type="ECO:0000313" key="8">
    <source>
        <dbReference type="Proteomes" id="UP000275727"/>
    </source>
</evidence>
<keyword evidence="2 3" id="KW-0186">Copper</keyword>
<dbReference type="SUPFAM" id="SSF52833">
    <property type="entry name" value="Thioredoxin-like"/>
    <property type="match status" value="1"/>
</dbReference>
<evidence type="ECO:0000256" key="2">
    <source>
        <dbReference type="ARBA" id="ARBA00023008"/>
    </source>
</evidence>
<dbReference type="PROSITE" id="PS51352">
    <property type="entry name" value="THIOREDOXIN_2"/>
    <property type="match status" value="1"/>
</dbReference>
<dbReference type="CDD" id="cd02968">
    <property type="entry name" value="SCO"/>
    <property type="match status" value="1"/>
</dbReference>
<keyword evidence="3" id="KW-0479">Metal-binding</keyword>
<protein>
    <submittedName>
        <fullName evidence="6">Electron transporter SenC</fullName>
    </submittedName>
    <submittedName>
        <fullName evidence="7">Protein SCO1/2</fullName>
    </submittedName>
</protein>
<dbReference type="AlphaFoldDB" id="A0AAD1D4C7"/>
<feature type="binding site" evidence="3">
    <location>
        <position position="82"/>
    </location>
    <ligand>
        <name>Cu cation</name>
        <dbReference type="ChEBI" id="CHEBI:23378"/>
    </ligand>
</feature>
<accession>A0AAD1D4C7</accession>
<evidence type="ECO:0000313" key="9">
    <source>
        <dbReference type="Proteomes" id="UP000276029"/>
    </source>
</evidence>
<dbReference type="KEGG" id="smic:SmB9_07720"/>
<evidence type="ECO:0000256" key="4">
    <source>
        <dbReference type="PIRSR" id="PIRSR603782-2"/>
    </source>
</evidence>
<dbReference type="InterPro" id="IPR036249">
    <property type="entry name" value="Thioredoxin-like_sf"/>
</dbReference>
<comment type="similarity">
    <text evidence="1">Belongs to the SCO1/2 family.</text>
</comment>
<dbReference type="GO" id="GO:0046872">
    <property type="term" value="F:metal ion binding"/>
    <property type="evidence" value="ECO:0007669"/>
    <property type="project" value="UniProtKB-KW"/>
</dbReference>
<reference evidence="6 8" key="1">
    <citation type="submission" date="2018-06" db="EMBL/GenBank/DDBJ databases">
        <title>Complete Genome Sequence of the Microcystin-Degrading Bacterium Sphingosinicella microcystinivorans Strain B-9.</title>
        <authorList>
            <person name="Jin H."/>
            <person name="Nishizawa T."/>
            <person name="Guo Y."/>
            <person name="Nishizawa A."/>
            <person name="Park H."/>
            <person name="Kato H."/>
            <person name="Tsuji K."/>
            <person name="Harada K."/>
        </authorList>
    </citation>
    <scope>NUCLEOTIDE SEQUENCE [LARGE SCALE GENOMIC DNA]</scope>
    <source>
        <strain evidence="6 8">B9</strain>
    </source>
</reference>
<dbReference type="RefSeq" id="WP_121053442.1">
    <property type="nucleotide sequence ID" value="NZ_AP018711.1"/>
</dbReference>
<feature type="binding site" evidence="3">
    <location>
        <position position="86"/>
    </location>
    <ligand>
        <name>Cu cation</name>
        <dbReference type="ChEBI" id="CHEBI:23378"/>
    </ligand>
</feature>
<proteinExistence type="inferred from homology"/>
<evidence type="ECO:0000259" key="5">
    <source>
        <dbReference type="PROSITE" id="PS51352"/>
    </source>
</evidence>
<dbReference type="InterPro" id="IPR003782">
    <property type="entry name" value="SCO1/SenC"/>
</dbReference>
<sequence>MKQPRRLSFLRIALLLAAAVALVAAFIWLAAPKPAAQNVEEPPLAGAPIGGDFALTDQNGKRVTNDSLKGKYRLIYFGYSFCPDVCPVDVQRMAQGLKSFEASNPALGARVQPVFVTVDPARDTPAVLKDFAAAFHPRLIGLTGTQAEIDTAKRAYRVYAAKGEGTDPQNYLMDHSAFIYLMDPDGKPVMYFERADDAAAIAAGLAKWVR</sequence>
<name>A0AAD1D4C7_SPHMI</name>
<dbReference type="InterPro" id="IPR013766">
    <property type="entry name" value="Thioredoxin_domain"/>
</dbReference>
<feature type="domain" description="Thioredoxin" evidence="5">
    <location>
        <begin position="44"/>
        <end position="210"/>
    </location>
</feature>
<dbReference type="InterPro" id="IPR006311">
    <property type="entry name" value="TAT_signal"/>
</dbReference>
<dbReference type="Proteomes" id="UP000275727">
    <property type="component" value="Chromosome"/>
</dbReference>
<evidence type="ECO:0000256" key="1">
    <source>
        <dbReference type="ARBA" id="ARBA00010996"/>
    </source>
</evidence>
<feature type="binding site" evidence="3">
    <location>
        <position position="175"/>
    </location>
    <ligand>
        <name>Cu cation</name>
        <dbReference type="ChEBI" id="CHEBI:23378"/>
    </ligand>
</feature>